<dbReference type="InterPro" id="IPR032861">
    <property type="entry name" value="TAXi_N"/>
</dbReference>
<evidence type="ECO:0000256" key="2">
    <source>
        <dbReference type="PIRSR" id="PIRSR601461-1"/>
    </source>
</evidence>
<comment type="similarity">
    <text evidence="1 3">Belongs to the peptidase A1 family.</text>
</comment>
<comment type="caution">
    <text evidence="6">The sequence shown here is derived from an EMBL/GenBank/DDBJ whole genome shotgun (WGS) entry which is preliminary data.</text>
</comment>
<dbReference type="InterPro" id="IPR033121">
    <property type="entry name" value="PEPTIDASE_A1"/>
</dbReference>
<proteinExistence type="inferred from homology"/>
<feature type="compositionally biased region" description="Polar residues" evidence="4">
    <location>
        <begin position="493"/>
        <end position="503"/>
    </location>
</feature>
<dbReference type="PROSITE" id="PS00141">
    <property type="entry name" value="ASP_PROTEASE"/>
    <property type="match status" value="1"/>
</dbReference>
<dbReference type="InterPro" id="IPR001461">
    <property type="entry name" value="Aspartic_peptidase_A1"/>
</dbReference>
<dbReference type="AlphaFoldDB" id="A0AAV3QCY4"/>
<dbReference type="SUPFAM" id="SSF50630">
    <property type="entry name" value="Acid proteases"/>
    <property type="match status" value="1"/>
</dbReference>
<dbReference type="InterPro" id="IPR001969">
    <property type="entry name" value="Aspartic_peptidase_AS"/>
</dbReference>
<protein>
    <submittedName>
        <fullName evidence="6">Aspartic protease</fullName>
    </submittedName>
</protein>
<dbReference type="EMBL" id="BAABME010003993">
    <property type="protein sequence ID" value="GAA0160791.1"/>
    <property type="molecule type" value="Genomic_DNA"/>
</dbReference>
<sequence>MVSLHKNHSCFCLHALFVSFIFAVIYVVPIAEALGTFGMDIHHRYSDTVKNFLSNDGLPEKDTLDYFTALVHRDHLRGRHLAGDSEVDTRIIFSGGNATIRSADLQFLLYAFVWVGTPYLGFVVALDTGSDLFWLPCECTDCPRNFTARTGERLNFNIYAANTSSTETPVPCNSSMCGDSYQCLKEQNVCAYEAKSLSMNASSAGILLEDVMQLANENPQTFVKSNITIGCGRVQTGEYLLNGAPNGVLGLGMGDISVPTILASQGLIANSFSMCYGTDGIGRIVFGDKGSSNQEETPINTTASYPTYYNVNIEQVSVGSEVSDLEFTALFDSGAAFTMLPDPVYTTLTKSLDSQVLEPRQNVTDFPLEFCYILRSNSSFSAQAPNITFTMKGGFQFEVRDPFIRYQFQNSSYLHCLAISKTENISIIGLSFMTNYHVVFNREKMVLGFEKADCYGKDQSGDTPPPSTTPPKAPSPPRSTTRPNSTEELPVSPSDNKNNSSPVPGTGNGARVNSSTYKVMMAFLLLFSHHLIFTNA</sequence>
<gene>
    <name evidence="6" type="ORF">LIER_17265</name>
</gene>
<keyword evidence="3 6" id="KW-0645">Protease</keyword>
<feature type="domain" description="Peptidase A1" evidence="5">
    <location>
        <begin position="109"/>
        <end position="450"/>
    </location>
</feature>
<keyword evidence="3" id="KW-0378">Hydrolase</keyword>
<dbReference type="PANTHER" id="PTHR13683:SF826">
    <property type="entry name" value="ASPARTYL PROTEASE FAMILY PROTEIN 1"/>
    <property type="match status" value="1"/>
</dbReference>
<dbReference type="PROSITE" id="PS51767">
    <property type="entry name" value="PEPTIDASE_A1"/>
    <property type="match status" value="1"/>
</dbReference>
<organism evidence="6 7">
    <name type="scientific">Lithospermum erythrorhizon</name>
    <name type="common">Purple gromwell</name>
    <name type="synonym">Lithospermum officinale var. erythrorhizon</name>
    <dbReference type="NCBI Taxonomy" id="34254"/>
    <lineage>
        <taxon>Eukaryota</taxon>
        <taxon>Viridiplantae</taxon>
        <taxon>Streptophyta</taxon>
        <taxon>Embryophyta</taxon>
        <taxon>Tracheophyta</taxon>
        <taxon>Spermatophyta</taxon>
        <taxon>Magnoliopsida</taxon>
        <taxon>eudicotyledons</taxon>
        <taxon>Gunneridae</taxon>
        <taxon>Pentapetalae</taxon>
        <taxon>asterids</taxon>
        <taxon>lamiids</taxon>
        <taxon>Boraginales</taxon>
        <taxon>Boraginaceae</taxon>
        <taxon>Boraginoideae</taxon>
        <taxon>Lithospermeae</taxon>
        <taxon>Lithospermum</taxon>
    </lineage>
</organism>
<dbReference type="Proteomes" id="UP001454036">
    <property type="component" value="Unassembled WGS sequence"/>
</dbReference>
<name>A0AAV3QCY4_LITER</name>
<feature type="active site" evidence="2">
    <location>
        <position position="332"/>
    </location>
</feature>
<evidence type="ECO:0000313" key="7">
    <source>
        <dbReference type="Proteomes" id="UP001454036"/>
    </source>
</evidence>
<dbReference type="PRINTS" id="PR00792">
    <property type="entry name" value="PEPSIN"/>
</dbReference>
<evidence type="ECO:0000313" key="6">
    <source>
        <dbReference type="EMBL" id="GAA0160791.1"/>
    </source>
</evidence>
<evidence type="ECO:0000256" key="3">
    <source>
        <dbReference type="RuleBase" id="RU000454"/>
    </source>
</evidence>
<dbReference type="Pfam" id="PF14541">
    <property type="entry name" value="TAXi_C"/>
    <property type="match status" value="1"/>
</dbReference>
<dbReference type="GO" id="GO:0006508">
    <property type="term" value="P:proteolysis"/>
    <property type="evidence" value="ECO:0007669"/>
    <property type="project" value="UniProtKB-KW"/>
</dbReference>
<dbReference type="Gene3D" id="2.40.70.10">
    <property type="entry name" value="Acid Proteases"/>
    <property type="match status" value="2"/>
</dbReference>
<keyword evidence="3" id="KW-0064">Aspartyl protease</keyword>
<dbReference type="GO" id="GO:0004190">
    <property type="term" value="F:aspartic-type endopeptidase activity"/>
    <property type="evidence" value="ECO:0007669"/>
    <property type="project" value="UniProtKB-KW"/>
</dbReference>
<dbReference type="Pfam" id="PF14543">
    <property type="entry name" value="TAXi_N"/>
    <property type="match status" value="1"/>
</dbReference>
<feature type="region of interest" description="Disordered" evidence="4">
    <location>
        <begin position="457"/>
        <end position="509"/>
    </location>
</feature>
<dbReference type="InterPro" id="IPR032799">
    <property type="entry name" value="TAXi_C"/>
</dbReference>
<keyword evidence="7" id="KW-1185">Reference proteome</keyword>
<evidence type="ECO:0000259" key="5">
    <source>
        <dbReference type="PROSITE" id="PS51767"/>
    </source>
</evidence>
<dbReference type="PANTHER" id="PTHR13683">
    <property type="entry name" value="ASPARTYL PROTEASES"/>
    <property type="match status" value="1"/>
</dbReference>
<accession>A0AAV3QCY4</accession>
<dbReference type="FunFam" id="2.40.70.10:FF:000014">
    <property type="entry name" value="Aspartyl protease family protein 1"/>
    <property type="match status" value="1"/>
</dbReference>
<evidence type="ECO:0000256" key="1">
    <source>
        <dbReference type="ARBA" id="ARBA00007447"/>
    </source>
</evidence>
<reference evidence="6 7" key="1">
    <citation type="submission" date="2024-01" db="EMBL/GenBank/DDBJ databases">
        <title>The complete chloroplast genome sequence of Lithospermum erythrorhizon: insights into the phylogenetic relationship among Boraginaceae species and the maternal lineages of purple gromwells.</title>
        <authorList>
            <person name="Okada T."/>
            <person name="Watanabe K."/>
        </authorList>
    </citation>
    <scope>NUCLEOTIDE SEQUENCE [LARGE SCALE GENOMIC DNA]</scope>
</reference>
<feature type="compositionally biased region" description="Pro residues" evidence="4">
    <location>
        <begin position="463"/>
        <end position="477"/>
    </location>
</feature>
<dbReference type="InterPro" id="IPR021109">
    <property type="entry name" value="Peptidase_aspartic_dom_sf"/>
</dbReference>
<feature type="active site" evidence="2">
    <location>
        <position position="127"/>
    </location>
</feature>
<evidence type="ECO:0000256" key="4">
    <source>
        <dbReference type="SAM" id="MobiDB-lite"/>
    </source>
</evidence>